<organism evidence="1 2">
    <name type="scientific">Veronia pacifica</name>
    <dbReference type="NCBI Taxonomy" id="1080227"/>
    <lineage>
        <taxon>Bacteria</taxon>
        <taxon>Pseudomonadati</taxon>
        <taxon>Pseudomonadota</taxon>
        <taxon>Gammaproteobacteria</taxon>
        <taxon>Vibrionales</taxon>
        <taxon>Vibrionaceae</taxon>
        <taxon>Veronia</taxon>
    </lineage>
</organism>
<comment type="caution">
    <text evidence="1">The sequence shown here is derived from an EMBL/GenBank/DDBJ whole genome shotgun (WGS) entry which is preliminary data.</text>
</comment>
<dbReference type="AlphaFoldDB" id="A0A1C3EDP8"/>
<dbReference type="EMBL" id="LYBM01000037">
    <property type="protein sequence ID" value="ODA31377.1"/>
    <property type="molecule type" value="Genomic_DNA"/>
</dbReference>
<dbReference type="STRING" id="1080227.A8L45_17465"/>
<protein>
    <submittedName>
        <fullName evidence="1">Uncharacterized protein</fullName>
    </submittedName>
</protein>
<gene>
    <name evidence="1" type="ORF">A8L45_17465</name>
</gene>
<accession>A0A1C3EDP8</accession>
<evidence type="ECO:0000313" key="2">
    <source>
        <dbReference type="Proteomes" id="UP000094936"/>
    </source>
</evidence>
<sequence length="256" mass="29508">MTNKRHFFWMPYGDESFYDGIKRLVRVEGKDIFKDSQGNSKEINLAYILPKIDGKIYPYPRDKQEEDLKKEGELINSVDESTFKDPNFHRAKWSDLKEGDNVWIVGHGRAIDAQTMAWARNDWQSKKCSDNDIVVKKVEQIVMEIAARMEYKPSLNFYIFACFSGNKLVMDSLAGNFAKKLRCWGFSGRVIGWKGALGLNSVIDKQISTGRKNHFIRFRLRHLDPKAVRSTSTLDGFRNSQELGTGNHKSVRIYAI</sequence>
<dbReference type="Proteomes" id="UP000094936">
    <property type="component" value="Unassembled WGS sequence"/>
</dbReference>
<keyword evidence="2" id="KW-1185">Reference proteome</keyword>
<evidence type="ECO:0000313" key="1">
    <source>
        <dbReference type="EMBL" id="ODA31377.1"/>
    </source>
</evidence>
<reference evidence="1 2" key="1">
    <citation type="submission" date="2016-05" db="EMBL/GenBank/DDBJ databases">
        <title>Genomic Taxonomy of the Vibrionaceae.</title>
        <authorList>
            <person name="Gomez-Gil B."/>
            <person name="Enciso-Ibarra J."/>
        </authorList>
    </citation>
    <scope>NUCLEOTIDE SEQUENCE [LARGE SCALE GENOMIC DNA]</scope>
    <source>
        <strain evidence="1 2">CAIM 1920</strain>
    </source>
</reference>
<dbReference type="RefSeq" id="WP_068904643.1">
    <property type="nucleotide sequence ID" value="NZ_JBHUIF010000019.1"/>
</dbReference>
<name>A0A1C3EDP8_9GAMM</name>
<proteinExistence type="predicted"/>